<keyword evidence="5" id="KW-1185">Reference proteome</keyword>
<evidence type="ECO:0000313" key="4">
    <source>
        <dbReference type="EMBL" id="GAA2001427.1"/>
    </source>
</evidence>
<name>A0ABN2T925_9ACTN</name>
<evidence type="ECO:0000256" key="2">
    <source>
        <dbReference type="SAM" id="Phobius"/>
    </source>
</evidence>
<evidence type="ECO:0000256" key="1">
    <source>
        <dbReference type="SAM" id="MobiDB-lite"/>
    </source>
</evidence>
<dbReference type="Pfam" id="PF07811">
    <property type="entry name" value="TadE"/>
    <property type="match status" value="1"/>
</dbReference>
<proteinExistence type="predicted"/>
<protein>
    <recommendedName>
        <fullName evidence="3">TadE-like domain-containing protein</fullName>
    </recommendedName>
</protein>
<organism evidence="4 5">
    <name type="scientific">Catenulispora subtropica</name>
    <dbReference type="NCBI Taxonomy" id="450798"/>
    <lineage>
        <taxon>Bacteria</taxon>
        <taxon>Bacillati</taxon>
        <taxon>Actinomycetota</taxon>
        <taxon>Actinomycetes</taxon>
        <taxon>Catenulisporales</taxon>
        <taxon>Catenulisporaceae</taxon>
        <taxon>Catenulispora</taxon>
    </lineage>
</organism>
<sequence>MSVREECGAMPEQNVEAGPPVRHRGLAGRVRRLREDGERGSVTTELVIATPLLLLLVLLVIQFGLVWHAEQVAQTAASQAVNAARAQNTSGAVGQGRGEQILSQLGQGVLTNDSISVARGAGQVTADVQGQVESIIPGWHPSVHAHAAAPVEVYVP</sequence>
<gene>
    <name evidence="4" type="ORF">GCM10009838_79040</name>
</gene>
<dbReference type="Proteomes" id="UP001499854">
    <property type="component" value="Unassembled WGS sequence"/>
</dbReference>
<keyword evidence="2" id="KW-0812">Transmembrane</keyword>
<evidence type="ECO:0000313" key="5">
    <source>
        <dbReference type="Proteomes" id="UP001499854"/>
    </source>
</evidence>
<evidence type="ECO:0000259" key="3">
    <source>
        <dbReference type="Pfam" id="PF07811"/>
    </source>
</evidence>
<feature type="domain" description="TadE-like" evidence="3">
    <location>
        <begin position="40"/>
        <end position="81"/>
    </location>
</feature>
<keyword evidence="2" id="KW-1133">Transmembrane helix</keyword>
<dbReference type="EMBL" id="BAAAQM010000071">
    <property type="protein sequence ID" value="GAA2001427.1"/>
    <property type="molecule type" value="Genomic_DNA"/>
</dbReference>
<feature type="region of interest" description="Disordered" evidence="1">
    <location>
        <begin position="1"/>
        <end position="21"/>
    </location>
</feature>
<accession>A0ABN2T925</accession>
<comment type="caution">
    <text evidence="4">The sequence shown here is derived from an EMBL/GenBank/DDBJ whole genome shotgun (WGS) entry which is preliminary data.</text>
</comment>
<reference evidence="4 5" key="1">
    <citation type="journal article" date="2019" name="Int. J. Syst. Evol. Microbiol.">
        <title>The Global Catalogue of Microorganisms (GCM) 10K type strain sequencing project: providing services to taxonomists for standard genome sequencing and annotation.</title>
        <authorList>
            <consortium name="The Broad Institute Genomics Platform"/>
            <consortium name="The Broad Institute Genome Sequencing Center for Infectious Disease"/>
            <person name="Wu L."/>
            <person name="Ma J."/>
        </authorList>
    </citation>
    <scope>NUCLEOTIDE SEQUENCE [LARGE SCALE GENOMIC DNA]</scope>
    <source>
        <strain evidence="4 5">JCM 16013</strain>
    </source>
</reference>
<dbReference type="InterPro" id="IPR012495">
    <property type="entry name" value="TadE-like_dom"/>
</dbReference>
<feature type="transmembrane region" description="Helical" evidence="2">
    <location>
        <begin position="46"/>
        <end position="67"/>
    </location>
</feature>
<keyword evidence="2" id="KW-0472">Membrane</keyword>